<name>A0A6A5Z3Z6_9PLEO</name>
<dbReference type="Proteomes" id="UP000799770">
    <property type="component" value="Unassembled WGS sequence"/>
</dbReference>
<dbReference type="AlphaFoldDB" id="A0A6A5Z3Z6"/>
<dbReference type="EMBL" id="ML977327">
    <property type="protein sequence ID" value="KAF2113733.1"/>
    <property type="molecule type" value="Genomic_DNA"/>
</dbReference>
<accession>A0A6A5Z3Z6</accession>
<evidence type="ECO:0000313" key="1">
    <source>
        <dbReference type="EMBL" id="KAF2113733.1"/>
    </source>
</evidence>
<evidence type="ECO:0000313" key="2">
    <source>
        <dbReference type="Proteomes" id="UP000799770"/>
    </source>
</evidence>
<organism evidence="1 2">
    <name type="scientific">Lophiotrema nucula</name>
    <dbReference type="NCBI Taxonomy" id="690887"/>
    <lineage>
        <taxon>Eukaryota</taxon>
        <taxon>Fungi</taxon>
        <taxon>Dikarya</taxon>
        <taxon>Ascomycota</taxon>
        <taxon>Pezizomycotina</taxon>
        <taxon>Dothideomycetes</taxon>
        <taxon>Pleosporomycetidae</taxon>
        <taxon>Pleosporales</taxon>
        <taxon>Lophiotremataceae</taxon>
        <taxon>Lophiotrema</taxon>
    </lineage>
</organism>
<protein>
    <submittedName>
        <fullName evidence="1">Uncharacterized protein</fullName>
    </submittedName>
</protein>
<gene>
    <name evidence="1" type="ORF">BDV96DRAFT_647979</name>
</gene>
<proteinExistence type="predicted"/>
<sequence>MAHQPTWGFMKLPAELRLHVYSYMCDPVEVATQDYEGLYRTCRQVKEEMDIEGVKPMVQHINAVVQEWDEAFPGYPLRVAYPIMFGQLKHLRIDIQESLFLTTRTYPYGEFQKLNWEPQIYRDVVELLRPLAKLYLCTFTVKTNDTNAVVRDETSIRYAIYLFSNLLYYGGLSTRLEHTVRLVVDLGMSTQTFTTTTLRIWTHGFYHNNIILYWVDAPGSVGGSFRAGIDFREGLPKPGPNAQCIHHTNKSKIGDWDSK</sequence>
<reference evidence="1" key="1">
    <citation type="journal article" date="2020" name="Stud. Mycol.">
        <title>101 Dothideomycetes genomes: a test case for predicting lifestyles and emergence of pathogens.</title>
        <authorList>
            <person name="Haridas S."/>
            <person name="Albert R."/>
            <person name="Binder M."/>
            <person name="Bloem J."/>
            <person name="Labutti K."/>
            <person name="Salamov A."/>
            <person name="Andreopoulos B."/>
            <person name="Baker S."/>
            <person name="Barry K."/>
            <person name="Bills G."/>
            <person name="Bluhm B."/>
            <person name="Cannon C."/>
            <person name="Castanera R."/>
            <person name="Culley D."/>
            <person name="Daum C."/>
            <person name="Ezra D."/>
            <person name="Gonzalez J."/>
            <person name="Henrissat B."/>
            <person name="Kuo A."/>
            <person name="Liang C."/>
            <person name="Lipzen A."/>
            <person name="Lutzoni F."/>
            <person name="Magnuson J."/>
            <person name="Mondo S."/>
            <person name="Nolan M."/>
            <person name="Ohm R."/>
            <person name="Pangilinan J."/>
            <person name="Park H.-J."/>
            <person name="Ramirez L."/>
            <person name="Alfaro M."/>
            <person name="Sun H."/>
            <person name="Tritt A."/>
            <person name="Yoshinaga Y."/>
            <person name="Zwiers L.-H."/>
            <person name="Turgeon B."/>
            <person name="Goodwin S."/>
            <person name="Spatafora J."/>
            <person name="Crous P."/>
            <person name="Grigoriev I."/>
        </authorList>
    </citation>
    <scope>NUCLEOTIDE SEQUENCE</scope>
    <source>
        <strain evidence="1">CBS 627.86</strain>
    </source>
</reference>
<dbReference type="OrthoDB" id="3711359at2759"/>
<keyword evidence="2" id="KW-1185">Reference proteome</keyword>